<dbReference type="AlphaFoldDB" id="A0A4C1TUU7"/>
<proteinExistence type="predicted"/>
<protein>
    <submittedName>
        <fullName evidence="1">Uncharacterized protein</fullName>
    </submittedName>
</protein>
<dbReference type="Proteomes" id="UP000299102">
    <property type="component" value="Unassembled WGS sequence"/>
</dbReference>
<dbReference type="EMBL" id="BGZK01000090">
    <property type="protein sequence ID" value="GBP17813.1"/>
    <property type="molecule type" value="Genomic_DNA"/>
</dbReference>
<name>A0A4C1TUU7_EUMVA</name>
<accession>A0A4C1TUU7</accession>
<evidence type="ECO:0000313" key="2">
    <source>
        <dbReference type="Proteomes" id="UP000299102"/>
    </source>
</evidence>
<sequence length="97" mass="11487">MVRHALDRFFFYLSEICVRSQSALLRHLKSSVSIITRIICVNLCGKSKFLALFETYRYETIRRIMSMNMRLRRWLGSHAETENSECESHPVIYLKAN</sequence>
<gene>
    <name evidence="1" type="ORF">EVAR_102672_1</name>
</gene>
<evidence type="ECO:0000313" key="1">
    <source>
        <dbReference type="EMBL" id="GBP17813.1"/>
    </source>
</evidence>
<comment type="caution">
    <text evidence="1">The sequence shown here is derived from an EMBL/GenBank/DDBJ whole genome shotgun (WGS) entry which is preliminary data.</text>
</comment>
<reference evidence="1 2" key="1">
    <citation type="journal article" date="2019" name="Commun. Biol.">
        <title>The bagworm genome reveals a unique fibroin gene that provides high tensile strength.</title>
        <authorList>
            <person name="Kono N."/>
            <person name="Nakamura H."/>
            <person name="Ohtoshi R."/>
            <person name="Tomita M."/>
            <person name="Numata K."/>
            <person name="Arakawa K."/>
        </authorList>
    </citation>
    <scope>NUCLEOTIDE SEQUENCE [LARGE SCALE GENOMIC DNA]</scope>
</reference>
<organism evidence="1 2">
    <name type="scientific">Eumeta variegata</name>
    <name type="common">Bagworm moth</name>
    <name type="synonym">Eumeta japonica</name>
    <dbReference type="NCBI Taxonomy" id="151549"/>
    <lineage>
        <taxon>Eukaryota</taxon>
        <taxon>Metazoa</taxon>
        <taxon>Ecdysozoa</taxon>
        <taxon>Arthropoda</taxon>
        <taxon>Hexapoda</taxon>
        <taxon>Insecta</taxon>
        <taxon>Pterygota</taxon>
        <taxon>Neoptera</taxon>
        <taxon>Endopterygota</taxon>
        <taxon>Lepidoptera</taxon>
        <taxon>Glossata</taxon>
        <taxon>Ditrysia</taxon>
        <taxon>Tineoidea</taxon>
        <taxon>Psychidae</taxon>
        <taxon>Oiketicinae</taxon>
        <taxon>Eumeta</taxon>
    </lineage>
</organism>
<keyword evidence="2" id="KW-1185">Reference proteome</keyword>